<feature type="transmembrane region" description="Helical" evidence="6">
    <location>
        <begin position="448"/>
        <end position="467"/>
    </location>
</feature>
<dbReference type="PANTHER" id="PTHR30250:SF29">
    <property type="entry name" value="POLYSACCHARIDE BIOSYNTHESIS PROTEIN C-TERMINAL DOMAIN-CONTAINING PROTEIN"/>
    <property type="match status" value="1"/>
</dbReference>
<keyword evidence="8" id="KW-1185">Reference proteome</keyword>
<feature type="transmembrane region" description="Helical" evidence="6">
    <location>
        <begin position="128"/>
        <end position="149"/>
    </location>
</feature>
<dbReference type="PANTHER" id="PTHR30250">
    <property type="entry name" value="PST FAMILY PREDICTED COLANIC ACID TRANSPORTER"/>
    <property type="match status" value="1"/>
</dbReference>
<keyword evidence="4 6" id="KW-1133">Transmembrane helix</keyword>
<protein>
    <submittedName>
        <fullName evidence="7">Sugar transporter</fullName>
    </submittedName>
</protein>
<sequence length="527" mass="59357">MSKIEHKKAILNHQALNGALVLSGAALISKILSAVYRVPFQNLVGNVGFYIYQQVYPIYGILMTLALTGLPVFISKIMAEQPNQISRKRLYWQLLILLSLISGIALIVVQLLAPWLSFKMGDPNLSKMIRAVSLLLILMPFLSTSRGFFQGSLKMHPTAISQVLEQIFRVIMIILVAMAAHFHHWNLYRMGKDTMLAAFFAGILASIVLLYYFKSESFSFEYYPEISYPTLFKRLLNEGGILCVLASLVVLMQLVDSFTIKKNLLIYGMTNFDAQNAKGIYDRAQPLVQLGLVIGTGFATGFIPSLVKNYRKKFFDTFKNNARMMVQVSMTLTFAIAMGIISLIHPINILLFKNAADDDSIGVYCLSIVFATMIVIHNSVLQSLNRSANTWISITIGMIVKIILVSWFVRRVGIMGGSLSTVIALFTIWVINYLCASDFIKQSLYPKLFFLKIILISIGEGIGLFLLQREISKLFLMPSRFGSLILMLMMVPIGIIIFIGLCFIFKIFKAQDQLKQMLKMFRSKITK</sequence>
<dbReference type="AlphaFoldDB" id="A0A9W6B2G6"/>
<feature type="transmembrane region" description="Helical" evidence="6">
    <location>
        <begin position="487"/>
        <end position="508"/>
    </location>
</feature>
<keyword evidence="5 6" id="KW-0472">Membrane</keyword>
<feature type="transmembrane region" description="Helical" evidence="6">
    <location>
        <begin position="235"/>
        <end position="255"/>
    </location>
</feature>
<keyword evidence="2" id="KW-1003">Cell membrane</keyword>
<dbReference type="InterPro" id="IPR050833">
    <property type="entry name" value="Poly_Biosynth_Transport"/>
</dbReference>
<proteinExistence type="predicted"/>
<gene>
    <name evidence="7" type="ORF">WR164_11840</name>
</gene>
<feature type="transmembrane region" description="Helical" evidence="6">
    <location>
        <begin position="361"/>
        <end position="381"/>
    </location>
</feature>
<evidence type="ECO:0000256" key="5">
    <source>
        <dbReference type="ARBA" id="ARBA00023136"/>
    </source>
</evidence>
<keyword evidence="7" id="KW-0762">Sugar transport</keyword>
<reference evidence="7" key="2">
    <citation type="journal article" date="2023" name="PLoS ONE">
        <title>Philodulcilactobacillus myokoensis gen. nov., sp. nov., a fructophilic, acidophilic, and agar-phobic lactic acid bacterium isolated from fermented vegetable extracts.</title>
        <authorList>
            <person name="Kouya T."/>
            <person name="Ishiyama Y."/>
            <person name="Ohashi S."/>
            <person name="Kumakubo R."/>
            <person name="Yamazaki T."/>
            <person name="Otaki T."/>
        </authorList>
    </citation>
    <scope>NUCLEOTIDE SEQUENCE</scope>
    <source>
        <strain evidence="7">WR16-4</strain>
    </source>
</reference>
<feature type="transmembrane region" description="Helical" evidence="6">
    <location>
        <begin position="388"/>
        <end position="408"/>
    </location>
</feature>
<feature type="transmembrane region" description="Helical" evidence="6">
    <location>
        <begin position="15"/>
        <end position="36"/>
    </location>
</feature>
<feature type="transmembrane region" description="Helical" evidence="6">
    <location>
        <begin position="90"/>
        <end position="116"/>
    </location>
</feature>
<evidence type="ECO:0000313" key="7">
    <source>
        <dbReference type="EMBL" id="GLB47205.1"/>
    </source>
</evidence>
<dbReference type="RefSeq" id="WP_286136663.1">
    <property type="nucleotide sequence ID" value="NZ_BRPL01000002.1"/>
</dbReference>
<feature type="transmembrane region" description="Helical" evidence="6">
    <location>
        <begin position="328"/>
        <end position="349"/>
    </location>
</feature>
<comment type="subcellular location">
    <subcellularLocation>
        <location evidence="1">Cell membrane</location>
        <topology evidence="1">Multi-pass membrane protein</topology>
    </subcellularLocation>
</comment>
<feature type="transmembrane region" description="Helical" evidence="6">
    <location>
        <begin position="194"/>
        <end position="214"/>
    </location>
</feature>
<dbReference type="CDD" id="cd13124">
    <property type="entry name" value="MATE_SpoVB_like"/>
    <property type="match status" value="1"/>
</dbReference>
<accession>A0A9W6B2G6</accession>
<evidence type="ECO:0000256" key="4">
    <source>
        <dbReference type="ARBA" id="ARBA00022989"/>
    </source>
</evidence>
<dbReference type="Proteomes" id="UP001144204">
    <property type="component" value="Unassembled WGS sequence"/>
</dbReference>
<evidence type="ECO:0000256" key="1">
    <source>
        <dbReference type="ARBA" id="ARBA00004651"/>
    </source>
</evidence>
<dbReference type="InterPro" id="IPR002797">
    <property type="entry name" value="Polysacc_synth"/>
</dbReference>
<evidence type="ECO:0000313" key="8">
    <source>
        <dbReference type="Proteomes" id="UP001144204"/>
    </source>
</evidence>
<evidence type="ECO:0000256" key="2">
    <source>
        <dbReference type="ARBA" id="ARBA00022475"/>
    </source>
</evidence>
<feature type="transmembrane region" description="Helical" evidence="6">
    <location>
        <begin position="414"/>
        <end position="436"/>
    </location>
</feature>
<evidence type="ECO:0000256" key="6">
    <source>
        <dbReference type="SAM" id="Phobius"/>
    </source>
</evidence>
<dbReference type="EMBL" id="BRPL01000002">
    <property type="protein sequence ID" value="GLB47205.1"/>
    <property type="molecule type" value="Genomic_DNA"/>
</dbReference>
<dbReference type="InterPro" id="IPR024923">
    <property type="entry name" value="PG_synth_SpoVB"/>
</dbReference>
<organism evidence="7 8">
    <name type="scientific">Philodulcilactobacillus myokoensis</name>
    <dbReference type="NCBI Taxonomy" id="2929573"/>
    <lineage>
        <taxon>Bacteria</taxon>
        <taxon>Bacillati</taxon>
        <taxon>Bacillota</taxon>
        <taxon>Bacilli</taxon>
        <taxon>Lactobacillales</taxon>
        <taxon>Lactobacillaceae</taxon>
        <taxon>Philodulcilactobacillus</taxon>
    </lineage>
</organism>
<keyword evidence="3 6" id="KW-0812">Transmembrane</keyword>
<reference evidence="7" key="1">
    <citation type="submission" date="2022-07" db="EMBL/GenBank/DDBJ databases">
        <authorList>
            <person name="Kouya T."/>
            <person name="Ishiyama Y."/>
        </authorList>
    </citation>
    <scope>NUCLEOTIDE SEQUENCE</scope>
    <source>
        <strain evidence="7">WR16-4</strain>
    </source>
</reference>
<keyword evidence="7" id="KW-0813">Transport</keyword>
<feature type="transmembrane region" description="Helical" evidence="6">
    <location>
        <begin position="56"/>
        <end position="78"/>
    </location>
</feature>
<comment type="caution">
    <text evidence="7">The sequence shown here is derived from an EMBL/GenBank/DDBJ whole genome shotgun (WGS) entry which is preliminary data.</text>
</comment>
<dbReference type="GO" id="GO:0005886">
    <property type="term" value="C:plasma membrane"/>
    <property type="evidence" value="ECO:0007669"/>
    <property type="project" value="UniProtKB-SubCell"/>
</dbReference>
<name>A0A9W6B2G6_9LACO</name>
<feature type="transmembrane region" description="Helical" evidence="6">
    <location>
        <begin position="287"/>
        <end position="307"/>
    </location>
</feature>
<evidence type="ECO:0000256" key="3">
    <source>
        <dbReference type="ARBA" id="ARBA00022692"/>
    </source>
</evidence>
<feature type="transmembrane region" description="Helical" evidence="6">
    <location>
        <begin position="170"/>
        <end position="188"/>
    </location>
</feature>
<dbReference type="Pfam" id="PF01943">
    <property type="entry name" value="Polysacc_synt"/>
    <property type="match status" value="1"/>
</dbReference>